<evidence type="ECO:0000313" key="1">
    <source>
        <dbReference type="EMBL" id="ELR18194.1"/>
    </source>
</evidence>
<dbReference type="OMA" id="GGYWCVK"/>
<name>L8GY65_ACACF</name>
<dbReference type="PANTHER" id="PTHR34286">
    <property type="entry name" value="TRANSMEMBRANE PROTEIN"/>
    <property type="match status" value="1"/>
</dbReference>
<keyword evidence="2" id="KW-1185">Reference proteome</keyword>
<dbReference type="OrthoDB" id="15824at2759"/>
<dbReference type="AlphaFoldDB" id="L8GY65"/>
<accession>L8GY65</accession>
<dbReference type="Proteomes" id="UP000011083">
    <property type="component" value="Unassembled WGS sequence"/>
</dbReference>
<dbReference type="EMBL" id="KB007960">
    <property type="protein sequence ID" value="ELR18194.1"/>
    <property type="molecule type" value="Genomic_DNA"/>
</dbReference>
<dbReference type="KEGG" id="acan:ACA1_369260"/>
<dbReference type="VEuPathDB" id="AmoebaDB:ACA1_369260"/>
<proteinExistence type="predicted"/>
<evidence type="ECO:0000313" key="2">
    <source>
        <dbReference type="Proteomes" id="UP000011083"/>
    </source>
</evidence>
<dbReference type="GeneID" id="14918855"/>
<protein>
    <submittedName>
        <fullName evidence="1">Uncharacterized protein</fullName>
    </submittedName>
</protein>
<gene>
    <name evidence="1" type="ORF">ACA1_369260</name>
</gene>
<reference evidence="1 2" key="1">
    <citation type="journal article" date="2013" name="Genome Biol.">
        <title>Genome of Acanthamoeba castellanii highlights extensive lateral gene transfer and early evolution of tyrosine kinase signaling.</title>
        <authorList>
            <person name="Clarke M."/>
            <person name="Lohan A.J."/>
            <person name="Liu B."/>
            <person name="Lagkouvardos I."/>
            <person name="Roy S."/>
            <person name="Zafar N."/>
            <person name="Bertelli C."/>
            <person name="Schilde C."/>
            <person name="Kianianmomeni A."/>
            <person name="Burglin T.R."/>
            <person name="Frech C."/>
            <person name="Turcotte B."/>
            <person name="Kopec K.O."/>
            <person name="Synnott J.M."/>
            <person name="Choo C."/>
            <person name="Paponov I."/>
            <person name="Finkler A."/>
            <person name="Soon Heng Tan C."/>
            <person name="Hutchins A.P."/>
            <person name="Weinmeier T."/>
            <person name="Rattei T."/>
            <person name="Chu J.S."/>
            <person name="Gimenez G."/>
            <person name="Irimia M."/>
            <person name="Rigden D.J."/>
            <person name="Fitzpatrick D.A."/>
            <person name="Lorenzo-Morales J."/>
            <person name="Bateman A."/>
            <person name="Chiu C.H."/>
            <person name="Tang P."/>
            <person name="Hegemann P."/>
            <person name="Fromm H."/>
            <person name="Raoult D."/>
            <person name="Greub G."/>
            <person name="Miranda-Saavedra D."/>
            <person name="Chen N."/>
            <person name="Nash P."/>
            <person name="Ginger M.L."/>
            <person name="Horn M."/>
            <person name="Schaap P."/>
            <person name="Caler L."/>
            <person name="Loftus B."/>
        </authorList>
    </citation>
    <scope>NUCLEOTIDE SEQUENCE [LARGE SCALE GENOMIC DNA]</scope>
    <source>
        <strain evidence="1 2">Neff</strain>
    </source>
</reference>
<organism evidence="1 2">
    <name type="scientific">Acanthamoeba castellanii (strain ATCC 30010 / Neff)</name>
    <dbReference type="NCBI Taxonomy" id="1257118"/>
    <lineage>
        <taxon>Eukaryota</taxon>
        <taxon>Amoebozoa</taxon>
        <taxon>Discosea</taxon>
        <taxon>Longamoebia</taxon>
        <taxon>Centramoebida</taxon>
        <taxon>Acanthamoebidae</taxon>
        <taxon>Acanthamoeba</taxon>
    </lineage>
</organism>
<dbReference type="RefSeq" id="XP_004340214.1">
    <property type="nucleotide sequence ID" value="XM_004340166.1"/>
</dbReference>
<sequence>MGGGPRFPFPKWVWSPAGGWWCENPPNAQRNLRIVLGLNFAIAGAVFFISAANERRLLSHPTIPVPSQRWSAWTKVDDPDYKRKLAAYHKNKKPLWERILPDAMIQDEHGHH</sequence>
<dbReference type="PANTHER" id="PTHR34286:SF1">
    <property type="entry name" value="TRANSMEMBRANE PROTEIN"/>
    <property type="match status" value="1"/>
</dbReference>